<reference evidence="2" key="2">
    <citation type="submission" date="2020-07" db="EMBL/GenBank/DDBJ databases">
        <authorList>
            <person name="Vera ALvarez R."/>
            <person name="Arias-Moreno D.M."/>
            <person name="Jimenez-Jacinto V."/>
            <person name="Jimenez-Bremont J.F."/>
            <person name="Swaminathan K."/>
            <person name="Moose S.P."/>
            <person name="Guerrero-Gonzalez M.L."/>
            <person name="Marino-Ramirez L."/>
            <person name="Landsman D."/>
            <person name="Rodriguez-Kessler M."/>
            <person name="Delgado-Sanchez P."/>
        </authorList>
    </citation>
    <scope>NUCLEOTIDE SEQUENCE</scope>
    <source>
        <tissue evidence="2">Cladode</tissue>
    </source>
</reference>
<dbReference type="EMBL" id="GISG01034070">
    <property type="protein sequence ID" value="MBA4621459.1"/>
    <property type="molecule type" value="Transcribed_RNA"/>
</dbReference>
<feature type="transmembrane region" description="Helical" evidence="1">
    <location>
        <begin position="116"/>
        <end position="134"/>
    </location>
</feature>
<reference evidence="2" key="1">
    <citation type="journal article" date="2013" name="J. Plant Res.">
        <title>Effect of fungi and light on seed germination of three Opuntia species from semiarid lands of central Mexico.</title>
        <authorList>
            <person name="Delgado-Sanchez P."/>
            <person name="Jimenez-Bremont J.F."/>
            <person name="Guerrero-Gonzalez Mde L."/>
            <person name="Flores J."/>
        </authorList>
    </citation>
    <scope>NUCLEOTIDE SEQUENCE</scope>
    <source>
        <tissue evidence="2">Cladode</tissue>
    </source>
</reference>
<keyword evidence="1" id="KW-0472">Membrane</keyword>
<evidence type="ECO:0000256" key="1">
    <source>
        <dbReference type="SAM" id="Phobius"/>
    </source>
</evidence>
<organism evidence="2">
    <name type="scientific">Opuntia streptacantha</name>
    <name type="common">Prickly pear cactus</name>
    <name type="synonym">Opuntia cardona</name>
    <dbReference type="NCBI Taxonomy" id="393608"/>
    <lineage>
        <taxon>Eukaryota</taxon>
        <taxon>Viridiplantae</taxon>
        <taxon>Streptophyta</taxon>
        <taxon>Embryophyta</taxon>
        <taxon>Tracheophyta</taxon>
        <taxon>Spermatophyta</taxon>
        <taxon>Magnoliopsida</taxon>
        <taxon>eudicotyledons</taxon>
        <taxon>Gunneridae</taxon>
        <taxon>Pentapetalae</taxon>
        <taxon>Caryophyllales</taxon>
        <taxon>Cactineae</taxon>
        <taxon>Cactaceae</taxon>
        <taxon>Opuntioideae</taxon>
        <taxon>Opuntia</taxon>
    </lineage>
</organism>
<evidence type="ECO:0000313" key="2">
    <source>
        <dbReference type="EMBL" id="MBA4621459.1"/>
    </source>
</evidence>
<feature type="transmembrane region" description="Helical" evidence="1">
    <location>
        <begin position="87"/>
        <end position="104"/>
    </location>
</feature>
<keyword evidence="1" id="KW-0812">Transmembrane</keyword>
<protein>
    <submittedName>
        <fullName evidence="2">Uncharacterized protein</fullName>
    </submittedName>
</protein>
<keyword evidence="1" id="KW-1133">Transmembrane helix</keyword>
<accession>A0A7C8YLM4</accession>
<sequence>MICINEVPLPSALVITPIIAISWEVNPFGMAKLITHEVKIAISSQGHCDKMDHLVKGNPSLNYRRSFCEAGHSSVHFLVHKQKGYSFVAYNGLIMTFSISYALLSVSSICQGTHDFVHRPFFILLILQIVNPLVRNSHRKAIVKANPPFRD</sequence>
<name>A0A7C8YLM4_OPUST</name>
<dbReference type="AlphaFoldDB" id="A0A7C8YLM4"/>
<proteinExistence type="predicted"/>